<evidence type="ECO:0000256" key="14">
    <source>
        <dbReference type="ARBA" id="ARBA00055980"/>
    </source>
</evidence>
<dbReference type="GO" id="GO:0046677">
    <property type="term" value="P:response to antibiotic"/>
    <property type="evidence" value="ECO:0007669"/>
    <property type="project" value="UniProtKB-KW"/>
</dbReference>
<evidence type="ECO:0000256" key="3">
    <source>
        <dbReference type="ARBA" id="ARBA00022475"/>
    </source>
</evidence>
<dbReference type="InterPro" id="IPR053467">
    <property type="entry name" value="PbpX"/>
</dbReference>
<dbReference type="SMART" id="SM00740">
    <property type="entry name" value="PASTA"/>
    <property type="match status" value="1"/>
</dbReference>
<evidence type="ECO:0000256" key="8">
    <source>
        <dbReference type="ARBA" id="ARBA00022984"/>
    </source>
</evidence>
<evidence type="ECO:0000256" key="5">
    <source>
        <dbReference type="ARBA" id="ARBA00022692"/>
    </source>
</evidence>
<dbReference type="GO" id="GO:0051301">
    <property type="term" value="P:cell division"/>
    <property type="evidence" value="ECO:0007669"/>
    <property type="project" value="UniProtKB-KW"/>
</dbReference>
<proteinExistence type="inferred from homology"/>
<dbReference type="Pfam" id="PF03793">
    <property type="entry name" value="PASTA"/>
    <property type="match status" value="2"/>
</dbReference>
<dbReference type="InterPro" id="IPR036138">
    <property type="entry name" value="PBP_dimer_sf"/>
</dbReference>
<dbReference type="GO" id="GO:0071555">
    <property type="term" value="P:cell wall organization"/>
    <property type="evidence" value="ECO:0007669"/>
    <property type="project" value="UniProtKB-KW"/>
</dbReference>
<dbReference type="InterPro" id="IPR050515">
    <property type="entry name" value="Beta-lactam/transpept"/>
</dbReference>
<comment type="function">
    <text evidence="14">A transpeptidase that forms peptide cross-links between adjacent glycan strands in cell wall peptidoglycan (PG). Part of the divisome machinery that synthesizes the septal cross wall. Beta-lactams inactivate the PBPs by acylating an essential serine residue in the active site of these proteins.</text>
</comment>
<dbReference type="GO" id="GO:0008658">
    <property type="term" value="F:penicillin binding"/>
    <property type="evidence" value="ECO:0007669"/>
    <property type="project" value="InterPro"/>
</dbReference>
<keyword evidence="7" id="KW-0133">Cell shape</keyword>
<name>A0A0N8FX99_9STRE</name>
<keyword evidence="8" id="KW-0573">Peptidoglycan synthesis</keyword>
<evidence type="ECO:0000256" key="7">
    <source>
        <dbReference type="ARBA" id="ARBA00022960"/>
    </source>
</evidence>
<dbReference type="GO" id="GO:0008360">
    <property type="term" value="P:regulation of cell shape"/>
    <property type="evidence" value="ECO:0007669"/>
    <property type="project" value="UniProtKB-KW"/>
</dbReference>
<accession>A0A0N8FX99</accession>
<dbReference type="Gene3D" id="3.40.710.10">
    <property type="entry name" value="DD-peptidase/beta-lactamase superfamily"/>
    <property type="match status" value="1"/>
</dbReference>
<organism evidence="17 18">
    <name type="scientific">Streptococcus phocae</name>
    <dbReference type="NCBI Taxonomy" id="119224"/>
    <lineage>
        <taxon>Bacteria</taxon>
        <taxon>Bacillati</taxon>
        <taxon>Bacillota</taxon>
        <taxon>Bacilli</taxon>
        <taxon>Lactobacillales</taxon>
        <taxon>Streptococcaceae</taxon>
        <taxon>Streptococcus</taxon>
    </lineage>
</organism>
<comment type="similarity">
    <text evidence="2">Belongs to the transpeptidase family.</text>
</comment>
<dbReference type="PATRIC" id="fig|119224.3.peg.317"/>
<evidence type="ECO:0000259" key="16">
    <source>
        <dbReference type="PROSITE" id="PS51178"/>
    </source>
</evidence>
<keyword evidence="9 15" id="KW-1133">Transmembrane helix</keyword>
<feature type="transmembrane region" description="Helical" evidence="15">
    <location>
        <begin position="30"/>
        <end position="49"/>
    </location>
</feature>
<dbReference type="Pfam" id="PF03717">
    <property type="entry name" value="PBP_dimer"/>
    <property type="match status" value="1"/>
</dbReference>
<comment type="subcellular location">
    <subcellularLocation>
        <location evidence="1">Cell membrane</location>
        <topology evidence="1">Single-pass membrane protein</topology>
    </subcellularLocation>
</comment>
<evidence type="ECO:0000256" key="2">
    <source>
        <dbReference type="ARBA" id="ARBA00007171"/>
    </source>
</evidence>
<dbReference type="Gene3D" id="2.20.70.70">
    <property type="match status" value="2"/>
</dbReference>
<dbReference type="SUPFAM" id="SSF56519">
    <property type="entry name" value="Penicillin binding protein dimerisation domain"/>
    <property type="match status" value="1"/>
</dbReference>
<keyword evidence="4" id="KW-0132">Cell division</keyword>
<feature type="domain" description="PASTA" evidence="16">
    <location>
        <begin position="691"/>
        <end position="752"/>
    </location>
</feature>
<evidence type="ECO:0000256" key="11">
    <source>
        <dbReference type="ARBA" id="ARBA00023251"/>
    </source>
</evidence>
<dbReference type="PANTHER" id="PTHR30627">
    <property type="entry name" value="PEPTIDOGLYCAN D,D-TRANSPEPTIDASE"/>
    <property type="match status" value="1"/>
</dbReference>
<dbReference type="InterPro" id="IPR012338">
    <property type="entry name" value="Beta-lactam/transpept-like"/>
</dbReference>
<dbReference type="GO" id="GO:0005886">
    <property type="term" value="C:plasma membrane"/>
    <property type="evidence" value="ECO:0007669"/>
    <property type="project" value="UniProtKB-SubCell"/>
</dbReference>
<keyword evidence="10 15" id="KW-0472">Membrane</keyword>
<evidence type="ECO:0000256" key="12">
    <source>
        <dbReference type="ARBA" id="ARBA00023306"/>
    </source>
</evidence>
<dbReference type="InterPro" id="IPR001460">
    <property type="entry name" value="PCN-bd_Tpept"/>
</dbReference>
<dbReference type="GO" id="GO:0009252">
    <property type="term" value="P:peptidoglycan biosynthetic process"/>
    <property type="evidence" value="ECO:0007669"/>
    <property type="project" value="UniProtKB-KW"/>
</dbReference>
<dbReference type="EMBL" id="LHQM01000012">
    <property type="protein sequence ID" value="KPJ22539.1"/>
    <property type="molecule type" value="Genomic_DNA"/>
</dbReference>
<reference evidence="17 18" key="1">
    <citation type="submission" date="2015-08" db="EMBL/GenBank/DDBJ databases">
        <title>Genome sequence of Streptococcus phocae subsp. phocae ATCC 51973T isolated from liver specimen obtained from seal.</title>
        <authorList>
            <person name="Avendano-Herrera R."/>
        </authorList>
    </citation>
    <scope>NUCLEOTIDE SEQUENCE [LARGE SCALE GENOMIC DNA]</scope>
    <source>
        <strain evidence="17 18">ATCC 51973</strain>
    </source>
</reference>
<keyword evidence="3" id="KW-1003">Cell membrane</keyword>
<evidence type="ECO:0000256" key="9">
    <source>
        <dbReference type="ARBA" id="ARBA00022989"/>
    </source>
</evidence>
<dbReference type="Proteomes" id="UP000049578">
    <property type="component" value="Unassembled WGS sequence"/>
</dbReference>
<keyword evidence="11" id="KW-0046">Antibiotic resistance</keyword>
<protein>
    <submittedName>
        <fullName evidence="17">Penicillin-binding protein</fullName>
    </submittedName>
</protein>
<dbReference type="FunFam" id="3.40.710.10:FF:000095">
    <property type="entry name" value="Penicillin-binding protein 2x"/>
    <property type="match status" value="1"/>
</dbReference>
<keyword evidence="13" id="KW-0961">Cell wall biogenesis/degradation</keyword>
<evidence type="ECO:0000256" key="4">
    <source>
        <dbReference type="ARBA" id="ARBA00022618"/>
    </source>
</evidence>
<dbReference type="AlphaFoldDB" id="A0A0N8FX99"/>
<sequence>MKKLQQYFLNYVVQDRKNPVQNRVRVGQNMMLLAIFIFFIFIINFMIIIGTDKKFGVPLASEAKKVYQETVPIQAKRGTIYDRNGVAIAVDSTTYSIYAIRDKSFVSATGEKLYVQPEQYDTVAQILKKQLGLKKSDVIKQLKQKHLFQVSFGKKGSGISYSTRSAIQKAMEDAKIKGVAFSSSPSRMYPNGLFASEFIGLASLVENKKDGSKSLVGKSGIESSLDDLLSGKDGTITYEKDRKGNTLLGTGKVVKKAKNGTDVYTTLSEPIQTFLETQMDVFQSKTQGSKFASATLVNAKTGEILATTQRPSYNADTLEGLENKAYNWKNALHQNPFEPGSTMKVMTLASAIDAGVFKPNDTFSNANGLTIADATIQDWSINLGLSTGQYMTYAQGFSYSSNVGMTKLEQKMGNDKWLNYLSKFQFDRPSRFGMAREQTGLFPSDNIVTQAMSAFGQGISANQMQMLRAFTAVSNDGKMLEPKMISQLYDPNTNTYRTASKEIVGKPISKKAASETRKYMVNVGTDPVFGTLYSETTGPIIKVGDLPVAVKSGTAQIAAEDGSGYLEGGLTNYIFSVVAMVPAEKPDFLMYVTLQQPEHWSGMFWQDIFNPVLEEAYLMKETLTQPATIPSNRQTPYKLPDFVGQETGVVSNELRRNLVQPIVLGTGGKVKKISRKVGANLAANQQVVVLTNQLTTLPDMYGWTKSTVEHFSKWTGIEIVYKGAESGRVVKQNVRVGKTLKKIKKIKITLGD</sequence>
<evidence type="ECO:0000256" key="15">
    <source>
        <dbReference type="SAM" id="Phobius"/>
    </source>
</evidence>
<comment type="caution">
    <text evidence="17">The sequence shown here is derived from an EMBL/GenBank/DDBJ whole genome shotgun (WGS) entry which is preliminary data.</text>
</comment>
<dbReference type="STRING" id="119224.AKK44_03940"/>
<dbReference type="InterPro" id="IPR005543">
    <property type="entry name" value="PASTA_dom"/>
</dbReference>
<evidence type="ECO:0000256" key="6">
    <source>
        <dbReference type="ARBA" id="ARBA00022737"/>
    </source>
</evidence>
<dbReference type="CDD" id="cd06576">
    <property type="entry name" value="PASTA_Pbp2x-like_1"/>
    <property type="match status" value="1"/>
</dbReference>
<dbReference type="NCBIfam" id="NF038271">
    <property type="entry name" value="strep_PBP2X"/>
    <property type="match status" value="1"/>
</dbReference>
<evidence type="ECO:0000313" key="17">
    <source>
        <dbReference type="EMBL" id="KPJ22539.1"/>
    </source>
</evidence>
<dbReference type="Gene3D" id="3.90.1310.10">
    <property type="entry name" value="Penicillin-binding protein 2a (Domain 2)"/>
    <property type="match status" value="1"/>
</dbReference>
<dbReference type="RefSeq" id="WP_054278610.1">
    <property type="nucleotide sequence ID" value="NZ_LHQM01000012.1"/>
</dbReference>
<keyword evidence="6" id="KW-0677">Repeat</keyword>
<evidence type="ECO:0000256" key="13">
    <source>
        <dbReference type="ARBA" id="ARBA00023316"/>
    </source>
</evidence>
<dbReference type="PROSITE" id="PS51178">
    <property type="entry name" value="PASTA"/>
    <property type="match status" value="1"/>
</dbReference>
<gene>
    <name evidence="17" type="ORF">AKK44_03940</name>
</gene>
<keyword evidence="12" id="KW-0131">Cell cycle</keyword>
<evidence type="ECO:0000256" key="1">
    <source>
        <dbReference type="ARBA" id="ARBA00004162"/>
    </source>
</evidence>
<evidence type="ECO:0000256" key="10">
    <source>
        <dbReference type="ARBA" id="ARBA00023136"/>
    </source>
</evidence>
<keyword evidence="18" id="KW-1185">Reference proteome</keyword>
<dbReference type="Pfam" id="PF00905">
    <property type="entry name" value="Transpeptidase"/>
    <property type="match status" value="1"/>
</dbReference>
<dbReference type="Gene3D" id="3.30.70.2110">
    <property type="match status" value="1"/>
</dbReference>
<keyword evidence="5 15" id="KW-0812">Transmembrane</keyword>
<evidence type="ECO:0000313" key="18">
    <source>
        <dbReference type="Proteomes" id="UP000049578"/>
    </source>
</evidence>
<dbReference type="SUPFAM" id="SSF54184">
    <property type="entry name" value="Penicillin-binding protein 2x (pbp-2x), c-terminal domain"/>
    <property type="match status" value="2"/>
</dbReference>
<dbReference type="SUPFAM" id="SSF56601">
    <property type="entry name" value="beta-lactamase/transpeptidase-like"/>
    <property type="match status" value="1"/>
</dbReference>
<dbReference type="InterPro" id="IPR005311">
    <property type="entry name" value="PBP_dimer"/>
</dbReference>
<dbReference type="PANTHER" id="PTHR30627:SF26">
    <property type="entry name" value="PENICILLIN-BINDING PROTEIN 2B"/>
    <property type="match status" value="1"/>
</dbReference>